<gene>
    <name evidence="3" type="ORF">SAMN05216526_1652</name>
</gene>
<feature type="domain" description="AbiEi antitoxin N-terminal" evidence="2">
    <location>
        <begin position="123"/>
        <end position="151"/>
    </location>
</feature>
<keyword evidence="1" id="KW-0175">Coiled coil</keyword>
<dbReference type="Pfam" id="PF13338">
    <property type="entry name" value="AbiEi_4"/>
    <property type="match status" value="1"/>
</dbReference>
<sequence length="152" mass="16702">MSNDIHNLSAKELFDLARKREQEEWEKTRSERQAKIRALRAERKSLQKRQAKALKQIQQAHAAELATIDSQIAELTGKSAAKGARRAATAGVTATGAVMDYLGEAQQASSKAIKAAMEDMGAPTQHVSQTLAYLVRQGQIERLSRGLYRVAA</sequence>
<dbReference type="Proteomes" id="UP000223759">
    <property type="component" value="Unassembled WGS sequence"/>
</dbReference>
<reference evidence="3 4" key="1">
    <citation type="submission" date="2017-01" db="EMBL/GenBank/DDBJ databases">
        <authorList>
            <person name="Mah S.A."/>
            <person name="Swanson W.J."/>
            <person name="Moy G.W."/>
            <person name="Vacquier V.D."/>
        </authorList>
    </citation>
    <scope>NUCLEOTIDE SEQUENCE [LARGE SCALE GENOMIC DNA]</scope>
    <source>
        <strain evidence="3 4">M9</strain>
    </source>
</reference>
<evidence type="ECO:0000313" key="3">
    <source>
        <dbReference type="EMBL" id="SIT72442.1"/>
    </source>
</evidence>
<proteinExistence type="predicted"/>
<keyword evidence="4" id="KW-1185">Reference proteome</keyword>
<dbReference type="EMBL" id="FTPK01000003">
    <property type="protein sequence ID" value="SIT72442.1"/>
    <property type="molecule type" value="Genomic_DNA"/>
</dbReference>
<accession>A0A1R3W3S6</accession>
<dbReference type="AlphaFoldDB" id="A0A1R3W3S6"/>
<dbReference type="Gene3D" id="1.10.10.10">
    <property type="entry name" value="Winged helix-like DNA-binding domain superfamily/Winged helix DNA-binding domain"/>
    <property type="match status" value="1"/>
</dbReference>
<name>A0A1R3W3S6_9GAMM</name>
<feature type="coiled-coil region" evidence="1">
    <location>
        <begin position="22"/>
        <end position="56"/>
    </location>
</feature>
<dbReference type="InterPro" id="IPR025159">
    <property type="entry name" value="AbiEi_N"/>
</dbReference>
<dbReference type="OrthoDB" id="5796886at2"/>
<protein>
    <recommendedName>
        <fullName evidence="2">AbiEi antitoxin N-terminal domain-containing protein</fullName>
    </recommendedName>
</protein>
<evidence type="ECO:0000256" key="1">
    <source>
        <dbReference type="SAM" id="Coils"/>
    </source>
</evidence>
<dbReference type="RefSeq" id="WP_076756060.1">
    <property type="nucleotide sequence ID" value="NZ_CP023018.1"/>
</dbReference>
<dbReference type="InterPro" id="IPR036388">
    <property type="entry name" value="WH-like_DNA-bd_sf"/>
</dbReference>
<evidence type="ECO:0000259" key="2">
    <source>
        <dbReference type="Pfam" id="PF13338"/>
    </source>
</evidence>
<evidence type="ECO:0000313" key="4">
    <source>
        <dbReference type="Proteomes" id="UP000223759"/>
    </source>
</evidence>
<dbReference type="STRING" id="233100.SAMN05216526_1652"/>
<organism evidence="3 4">
    <name type="scientific">Ectothiorhodosinus mongolicus</name>
    <dbReference type="NCBI Taxonomy" id="233100"/>
    <lineage>
        <taxon>Bacteria</taxon>
        <taxon>Pseudomonadati</taxon>
        <taxon>Pseudomonadota</taxon>
        <taxon>Gammaproteobacteria</taxon>
        <taxon>Chromatiales</taxon>
        <taxon>Ectothiorhodospiraceae</taxon>
        <taxon>Ectothiorhodosinus</taxon>
    </lineage>
</organism>